<gene>
    <name evidence="1" type="ORF">LSO58_14370</name>
</gene>
<dbReference type="AlphaFoldDB" id="A0A3F3L223"/>
<dbReference type="EMBL" id="CP089044">
    <property type="protein sequence ID" value="UYF74981.1"/>
    <property type="molecule type" value="Genomic_DNA"/>
</dbReference>
<reference evidence="1" key="1">
    <citation type="journal article" date="2022" name="J Glob Antimicrob Resist">
        <title>Comparative analysis of IMP-4- and OXA-58-containing plasmids of three carbapenemase-producing Acinetobacter ursingii strains in the Netherlands.</title>
        <authorList>
            <person name="Hendrickx A.P.A."/>
            <person name="Schade R.P."/>
            <person name="Landman F."/>
            <person name="Bosch T."/>
            <person name="Schouls L.M."/>
            <person name="van Dijk K."/>
        </authorList>
    </citation>
    <scope>NUCLEOTIDE SEQUENCE</scope>
    <source>
        <strain evidence="1">RIVM_C010761</strain>
    </source>
</reference>
<proteinExistence type="predicted"/>
<dbReference type="PANTHER" id="PTHR34989">
    <property type="entry name" value="PROTEIN HDED"/>
    <property type="match status" value="1"/>
</dbReference>
<dbReference type="InterPro" id="IPR052712">
    <property type="entry name" value="Acid_resist_chaperone_HdeD"/>
</dbReference>
<dbReference type="PANTHER" id="PTHR34989:SF1">
    <property type="entry name" value="PROTEIN HDED"/>
    <property type="match status" value="1"/>
</dbReference>
<dbReference type="Proteomes" id="UP001164081">
    <property type="component" value="Chromosome"/>
</dbReference>
<name>A0A3F3L223_9GAMM</name>
<evidence type="ECO:0000313" key="2">
    <source>
        <dbReference type="Proteomes" id="UP001164081"/>
    </source>
</evidence>
<dbReference type="RefSeq" id="WP_004991371.1">
    <property type="nucleotide sequence ID" value="NZ_AP018824.1"/>
</dbReference>
<sequence>MKTVGNDIITEELQQQRKWYIACGIMLIIFGIILFGSLALATLSVVYLFGVLIMIGGVIHIVAGFKLFKGIGSWLWALFGILYFVAGYYIFKAPITTAVILTNLLAFALIVAGIFRFINAFVIKPVAGWGWTLISGILTFITGVIILTSPDAPFWVLGLFLAVDILFQGINYLSLASAIKHLPHSSTTIS</sequence>
<protein>
    <submittedName>
        <fullName evidence="1">HdeD family acid-resistance protein</fullName>
    </submittedName>
</protein>
<organism evidence="1 2">
    <name type="scientific">Acinetobacter ursingii</name>
    <dbReference type="NCBI Taxonomy" id="108980"/>
    <lineage>
        <taxon>Bacteria</taxon>
        <taxon>Pseudomonadati</taxon>
        <taxon>Pseudomonadota</taxon>
        <taxon>Gammaproteobacteria</taxon>
        <taxon>Moraxellales</taxon>
        <taxon>Moraxellaceae</taxon>
        <taxon>Acinetobacter</taxon>
    </lineage>
</organism>
<dbReference type="GO" id="GO:0005886">
    <property type="term" value="C:plasma membrane"/>
    <property type="evidence" value="ECO:0007669"/>
    <property type="project" value="TreeGrafter"/>
</dbReference>
<dbReference type="InterPro" id="IPR005325">
    <property type="entry name" value="DUF308_memb"/>
</dbReference>
<evidence type="ECO:0000313" key="1">
    <source>
        <dbReference type="EMBL" id="UYF74981.1"/>
    </source>
</evidence>
<dbReference type="Pfam" id="PF03729">
    <property type="entry name" value="DUF308"/>
    <property type="match status" value="2"/>
</dbReference>
<accession>A0A3F3L223</accession>